<comment type="caution">
    <text evidence="1">The sequence shown here is derived from an EMBL/GenBank/DDBJ whole genome shotgun (WGS) entry which is preliminary data.</text>
</comment>
<dbReference type="AlphaFoldDB" id="A0A268HCG9"/>
<dbReference type="SUPFAM" id="SSF82784">
    <property type="entry name" value="OsmC-like"/>
    <property type="match status" value="1"/>
</dbReference>
<dbReference type="Proteomes" id="UP000216475">
    <property type="component" value="Unassembled WGS sequence"/>
</dbReference>
<evidence type="ECO:0000313" key="2">
    <source>
        <dbReference type="Proteomes" id="UP000216475"/>
    </source>
</evidence>
<dbReference type="PANTHER" id="PTHR42830:SF2">
    <property type="entry name" value="OSMC_OHR FAMILY PROTEIN"/>
    <property type="match status" value="1"/>
</dbReference>
<sequence length="144" mass="15522">MSINLTTKWIGNTKQQGIIEGHNLDTIIAIPKELGGNGMGAEPKGMLVSSAAACYSMTLIAMLEGRKLEVERLEMDSKAENFDANGFKLVHYPHVILSQDATEVQIESVKRTFLAADKACAVGNMLKKADAEITIEGKITVASN</sequence>
<protein>
    <recommendedName>
        <fullName evidence="3">Osmotically inducible protein OsmC</fullName>
    </recommendedName>
</protein>
<dbReference type="Gene3D" id="3.30.300.20">
    <property type="match status" value="1"/>
</dbReference>
<organism evidence="1 2">
    <name type="scientific">Terribacillus saccharophilus</name>
    <dbReference type="NCBI Taxonomy" id="361277"/>
    <lineage>
        <taxon>Bacteria</taxon>
        <taxon>Bacillati</taxon>
        <taxon>Bacillota</taxon>
        <taxon>Bacilli</taxon>
        <taxon>Bacillales</taxon>
        <taxon>Bacillaceae</taxon>
        <taxon>Terribacillus</taxon>
    </lineage>
</organism>
<proteinExistence type="predicted"/>
<reference evidence="1 2" key="1">
    <citation type="submission" date="2017-07" db="EMBL/GenBank/DDBJ databases">
        <title>Isolation and whole genome analysis of endospore-forming bacteria from heroin.</title>
        <authorList>
            <person name="Kalinowski J."/>
            <person name="Ahrens B."/>
            <person name="Al-Dilaimi A."/>
            <person name="Winkler A."/>
            <person name="Wibberg D."/>
            <person name="Schleenbecker U."/>
            <person name="Ruckert C."/>
            <person name="Wolfel R."/>
            <person name="Grass G."/>
        </authorList>
    </citation>
    <scope>NUCLEOTIDE SEQUENCE [LARGE SCALE GENOMIC DNA]</scope>
    <source>
        <strain evidence="1 2">7509</strain>
    </source>
</reference>
<dbReference type="InterPro" id="IPR015946">
    <property type="entry name" value="KH_dom-like_a/b"/>
</dbReference>
<accession>A0A268HCG9</accession>
<dbReference type="InterPro" id="IPR036102">
    <property type="entry name" value="OsmC/Ohrsf"/>
</dbReference>
<dbReference type="RefSeq" id="WP_095270390.1">
    <property type="nucleotide sequence ID" value="NZ_NPBH01000043.1"/>
</dbReference>
<dbReference type="PANTHER" id="PTHR42830">
    <property type="entry name" value="OSMOTICALLY INDUCIBLE FAMILY PROTEIN"/>
    <property type="match status" value="1"/>
</dbReference>
<gene>
    <name evidence="1" type="ORF">CHI12_10470</name>
</gene>
<dbReference type="Pfam" id="PF02566">
    <property type="entry name" value="OsmC"/>
    <property type="match status" value="1"/>
</dbReference>
<evidence type="ECO:0000313" key="1">
    <source>
        <dbReference type="EMBL" id="PAE07583.1"/>
    </source>
</evidence>
<dbReference type="InterPro" id="IPR052707">
    <property type="entry name" value="OsmC_Ohr_Peroxiredoxin"/>
</dbReference>
<evidence type="ECO:0008006" key="3">
    <source>
        <dbReference type="Google" id="ProtNLM"/>
    </source>
</evidence>
<name>A0A268HCG9_9BACI</name>
<dbReference type="EMBL" id="NPBH01000043">
    <property type="protein sequence ID" value="PAE07583.1"/>
    <property type="molecule type" value="Genomic_DNA"/>
</dbReference>
<dbReference type="InterPro" id="IPR003718">
    <property type="entry name" value="OsmC/Ohr_fam"/>
</dbReference>